<evidence type="ECO:0008006" key="4">
    <source>
        <dbReference type="Google" id="ProtNLM"/>
    </source>
</evidence>
<dbReference type="STRING" id="1121939.L861_06465"/>
<gene>
    <name evidence="2" type="ORF">L861_06465</name>
</gene>
<dbReference type="PATRIC" id="fig|1121939.11.peg.4057"/>
<evidence type="ECO:0000256" key="1">
    <source>
        <dbReference type="SAM" id="SignalP"/>
    </source>
</evidence>
<sequence>MFPTLKAILLASSLLVPMLLVGCAQQPTSPPSATEMPASSSPEAKALVIPSRGPSRRMMSEARFIHQAGMTSTQHDVAKDFPTVEVWRSSRYQLVTTSATLAQRDLLEQLVQLRFPGTIPATVEDALRQTLRDTGFTLCPPQGVPQSLLYGNPLPAVHRRLGPMPLREALTVLAGSTWEMQVDPIARLVCYRLRDQPLAMRR</sequence>
<organism evidence="2 3">
    <name type="scientific">Litchfieldella anticariensis (strain DSM 16096 / CECT 5854 / CIP 108499 / LMG 22089 / FP35)</name>
    <name type="common">Halomonas anticariensis</name>
    <dbReference type="NCBI Taxonomy" id="1121939"/>
    <lineage>
        <taxon>Bacteria</taxon>
        <taxon>Pseudomonadati</taxon>
        <taxon>Pseudomonadota</taxon>
        <taxon>Gammaproteobacteria</taxon>
        <taxon>Oceanospirillales</taxon>
        <taxon>Halomonadaceae</taxon>
        <taxon>Litchfieldella</taxon>
    </lineage>
</organism>
<dbReference type="PROSITE" id="PS51257">
    <property type="entry name" value="PROKAR_LIPOPROTEIN"/>
    <property type="match status" value="1"/>
</dbReference>
<reference evidence="2 3" key="1">
    <citation type="journal article" date="2013" name="Genome Announc.">
        <title>Draft genome sequence of the moderately halophilic gammaproteobacterium Halomonas anticariensis FP35.</title>
        <authorList>
            <person name="Tahrioui A."/>
            <person name="Quesada E."/>
            <person name="Llamas I."/>
        </authorList>
    </citation>
    <scope>NUCLEOTIDE SEQUENCE [LARGE SCALE GENOMIC DNA]</scope>
    <source>
        <strain evidence="3">DSM 16096 / CECT 5854 / LMG 22089 / FP35</strain>
    </source>
</reference>
<protein>
    <recommendedName>
        <fullName evidence="4">Type IV pili sensor histidine kinase/response regulator</fullName>
    </recommendedName>
</protein>
<accession>S2KEG4</accession>
<name>S2KEG4_LITA3</name>
<keyword evidence="3" id="KW-1185">Reference proteome</keyword>
<dbReference type="OrthoDB" id="8527469at2"/>
<dbReference type="eggNOG" id="COG3266">
    <property type="taxonomic scope" value="Bacteria"/>
</dbReference>
<dbReference type="AlphaFoldDB" id="S2KEG4"/>
<feature type="signal peptide" evidence="1">
    <location>
        <begin position="1"/>
        <end position="24"/>
    </location>
</feature>
<proteinExistence type="predicted"/>
<dbReference type="InterPro" id="IPR022260">
    <property type="entry name" value="Integr_conj_element_PilL"/>
</dbReference>
<dbReference type="EMBL" id="ASTJ01000040">
    <property type="protein sequence ID" value="EPC00577.1"/>
    <property type="molecule type" value="Genomic_DNA"/>
</dbReference>
<evidence type="ECO:0000313" key="3">
    <source>
        <dbReference type="Proteomes" id="UP000014463"/>
    </source>
</evidence>
<feature type="chain" id="PRO_5004509848" description="Type IV pili sensor histidine kinase/response regulator" evidence="1">
    <location>
        <begin position="25"/>
        <end position="202"/>
    </location>
</feature>
<dbReference type="NCBIfam" id="TIGR03748">
    <property type="entry name" value="conj_PilL"/>
    <property type="match status" value="1"/>
</dbReference>
<dbReference type="Proteomes" id="UP000014463">
    <property type="component" value="Unassembled WGS sequence"/>
</dbReference>
<keyword evidence="1" id="KW-0732">Signal</keyword>
<comment type="caution">
    <text evidence="2">The sequence shown here is derived from an EMBL/GenBank/DDBJ whole genome shotgun (WGS) entry which is preliminary data.</text>
</comment>
<evidence type="ECO:0000313" key="2">
    <source>
        <dbReference type="EMBL" id="EPC00577.1"/>
    </source>
</evidence>